<keyword evidence="3" id="KW-1185">Reference proteome</keyword>
<evidence type="ECO:0000313" key="3">
    <source>
        <dbReference type="Proteomes" id="UP001279734"/>
    </source>
</evidence>
<protein>
    <submittedName>
        <fullName evidence="2">Uncharacterized protein</fullName>
    </submittedName>
</protein>
<organism evidence="2 3">
    <name type="scientific">Nepenthes gracilis</name>
    <name type="common">Slender pitcher plant</name>
    <dbReference type="NCBI Taxonomy" id="150966"/>
    <lineage>
        <taxon>Eukaryota</taxon>
        <taxon>Viridiplantae</taxon>
        <taxon>Streptophyta</taxon>
        <taxon>Embryophyta</taxon>
        <taxon>Tracheophyta</taxon>
        <taxon>Spermatophyta</taxon>
        <taxon>Magnoliopsida</taxon>
        <taxon>eudicotyledons</taxon>
        <taxon>Gunneridae</taxon>
        <taxon>Pentapetalae</taxon>
        <taxon>Caryophyllales</taxon>
        <taxon>Nepenthaceae</taxon>
        <taxon>Nepenthes</taxon>
    </lineage>
</organism>
<sequence length="130" mass="14674">MQSCFRFTDLITTTFVIKQQIQAGFSKSNSLPRNRANHPGHIKPTRTRLQWIHRSPYQETDPTRSPTPGAGPSVDPSNIAKKTNTKRSRPPIYLQLAKKSKCLANSKWTPSTCYSRAEKGKGCKSRTQRS</sequence>
<comment type="caution">
    <text evidence="2">The sequence shown here is derived from an EMBL/GenBank/DDBJ whole genome shotgun (WGS) entry which is preliminary data.</text>
</comment>
<feature type="region of interest" description="Disordered" evidence="1">
    <location>
        <begin position="27"/>
        <end position="91"/>
    </location>
</feature>
<dbReference type="Proteomes" id="UP001279734">
    <property type="component" value="Unassembled WGS sequence"/>
</dbReference>
<dbReference type="EMBL" id="BSYO01000035">
    <property type="protein sequence ID" value="GMH29048.1"/>
    <property type="molecule type" value="Genomic_DNA"/>
</dbReference>
<feature type="compositionally biased region" description="Basic residues" evidence="1">
    <location>
        <begin position="35"/>
        <end position="46"/>
    </location>
</feature>
<proteinExistence type="predicted"/>
<evidence type="ECO:0000256" key="1">
    <source>
        <dbReference type="SAM" id="MobiDB-lite"/>
    </source>
</evidence>
<evidence type="ECO:0000313" key="2">
    <source>
        <dbReference type="EMBL" id="GMH29048.1"/>
    </source>
</evidence>
<accession>A0AAD3THE6</accession>
<dbReference type="AlphaFoldDB" id="A0AAD3THE6"/>
<feature type="compositionally biased region" description="Polar residues" evidence="1">
    <location>
        <begin position="57"/>
        <end position="66"/>
    </location>
</feature>
<gene>
    <name evidence="2" type="ORF">Nepgr_030891</name>
</gene>
<reference evidence="2" key="1">
    <citation type="submission" date="2023-05" db="EMBL/GenBank/DDBJ databases">
        <title>Nepenthes gracilis genome sequencing.</title>
        <authorList>
            <person name="Fukushima K."/>
        </authorList>
    </citation>
    <scope>NUCLEOTIDE SEQUENCE</scope>
    <source>
        <strain evidence="2">SING2019-196</strain>
    </source>
</reference>
<name>A0AAD3THE6_NEPGR</name>